<evidence type="ECO:0000313" key="2">
    <source>
        <dbReference type="Proteomes" id="UP000070700"/>
    </source>
</evidence>
<accession>A0A194WUD7</accession>
<evidence type="ECO:0000313" key="1">
    <source>
        <dbReference type="EMBL" id="KUJ11227.1"/>
    </source>
</evidence>
<name>A0A194WUD7_MOLSC</name>
<dbReference type="PANTHER" id="PTHR34144">
    <property type="entry name" value="CHROMOSOME 8, WHOLE GENOME SHOTGUN SEQUENCE"/>
    <property type="match status" value="1"/>
</dbReference>
<dbReference type="InterPro" id="IPR021047">
    <property type="entry name" value="Mannosyltransferase_CMT1"/>
</dbReference>
<dbReference type="AlphaFoldDB" id="A0A194WUD7"/>
<dbReference type="KEGG" id="psco:LY89DRAFT_689123"/>
<dbReference type="PANTHER" id="PTHR34144:SF7">
    <property type="entry name" value="EXPORT PROTEIN (CAP59), PUTATIVE (AFU_ORTHOLOGUE AFUA_7G05020)-RELATED"/>
    <property type="match status" value="1"/>
</dbReference>
<keyword evidence="2" id="KW-1185">Reference proteome</keyword>
<protein>
    <recommendedName>
        <fullName evidence="3">Glycosyltransferase family 69 protein</fullName>
    </recommendedName>
</protein>
<dbReference type="Proteomes" id="UP000070700">
    <property type="component" value="Unassembled WGS sequence"/>
</dbReference>
<gene>
    <name evidence="1" type="ORF">LY89DRAFT_689123</name>
</gene>
<dbReference type="Pfam" id="PF11735">
    <property type="entry name" value="CAP59_mtransfer"/>
    <property type="match status" value="1"/>
</dbReference>
<proteinExistence type="predicted"/>
<sequence>MALISRSFRRRYIRPRAILLTLTLLFLFDAYLITSFRPPPTRSTTLPSHLKDKKIFIASIHRNSEYMLRLYWNSALLRLCEHLGPKNVYVSILESGSLEDTKGALRDLMGKLNEMGVQNRIELGMDVKEQVAMLKEVPEDPDARQGWIFTGRGQRGWEVRRIAYLAELRNRAMEPLEMMEKEMKFDTILWINDVVFTSEDVTTLLATRDGDYAAACALDFSGNAEMYYDTFALRDSSGLKSATGTWPYFSSHRSLRALQSLVPIPVQSCWNGLIALDATPFYTSPIASSAASPPKSALKFRALPDSLAKSHLEASECCLIHADNPLRDTKGVFLNPNVRVSYNASTYSKVNWGVEVRADMMDIVNGVKGGDGRLWPGSAEMVRGLWRNRAVRWMGWVKVWSEKRVVERRVRKWISQGKKATVMEKRSDVGIECMVNEMQVLYESGWQHV</sequence>
<reference evidence="1 2" key="1">
    <citation type="submission" date="2015-10" db="EMBL/GenBank/DDBJ databases">
        <title>Full genome of DAOMC 229536 Phialocephala scopiformis, a fungal endophyte of spruce producing the potent anti-insectan compound rugulosin.</title>
        <authorList>
            <consortium name="DOE Joint Genome Institute"/>
            <person name="Walker A.K."/>
            <person name="Frasz S.L."/>
            <person name="Seifert K.A."/>
            <person name="Miller J.D."/>
            <person name="Mondo S.J."/>
            <person name="Labutti K."/>
            <person name="Lipzen A."/>
            <person name="Dockter R."/>
            <person name="Kennedy M."/>
            <person name="Grigoriev I.V."/>
            <person name="Spatafora J.W."/>
        </authorList>
    </citation>
    <scope>NUCLEOTIDE SEQUENCE [LARGE SCALE GENOMIC DNA]</scope>
    <source>
        <strain evidence="1 2">CBS 120377</strain>
    </source>
</reference>
<dbReference type="GeneID" id="28825573"/>
<evidence type="ECO:0008006" key="3">
    <source>
        <dbReference type="Google" id="ProtNLM"/>
    </source>
</evidence>
<dbReference type="EMBL" id="KQ947427">
    <property type="protein sequence ID" value="KUJ11227.1"/>
    <property type="molecule type" value="Genomic_DNA"/>
</dbReference>
<dbReference type="STRING" id="149040.A0A194WUD7"/>
<dbReference type="RefSeq" id="XP_018065582.1">
    <property type="nucleotide sequence ID" value="XM_018215847.1"/>
</dbReference>
<organism evidence="1 2">
    <name type="scientific">Mollisia scopiformis</name>
    <name type="common">Conifer needle endophyte fungus</name>
    <name type="synonym">Phialocephala scopiformis</name>
    <dbReference type="NCBI Taxonomy" id="149040"/>
    <lineage>
        <taxon>Eukaryota</taxon>
        <taxon>Fungi</taxon>
        <taxon>Dikarya</taxon>
        <taxon>Ascomycota</taxon>
        <taxon>Pezizomycotina</taxon>
        <taxon>Leotiomycetes</taxon>
        <taxon>Helotiales</taxon>
        <taxon>Mollisiaceae</taxon>
        <taxon>Mollisia</taxon>
    </lineage>
</organism>
<dbReference type="InParanoid" id="A0A194WUD7"/>
<dbReference type="OrthoDB" id="262547at2759"/>